<keyword evidence="7 11" id="KW-0732">Signal</keyword>
<dbReference type="GO" id="GO:0005576">
    <property type="term" value="C:extracellular region"/>
    <property type="evidence" value="ECO:0007669"/>
    <property type="project" value="UniProtKB-SubCell"/>
</dbReference>
<protein>
    <recommendedName>
        <fullName evidence="3">Neuroendocrine protein 7B2</fullName>
    </recommendedName>
</protein>
<dbReference type="GO" id="GO:0030234">
    <property type="term" value="F:enzyme regulator activity"/>
    <property type="evidence" value="ECO:0007669"/>
    <property type="project" value="TreeGrafter"/>
</dbReference>
<accession>A0A4Z2BTI8</accession>
<evidence type="ECO:0000256" key="7">
    <source>
        <dbReference type="ARBA" id="ARBA00022729"/>
    </source>
</evidence>
<evidence type="ECO:0000313" key="12">
    <source>
        <dbReference type="EMBL" id="TNM94650.1"/>
    </source>
</evidence>
<evidence type="ECO:0000256" key="9">
    <source>
        <dbReference type="ARBA" id="ARBA00023186"/>
    </source>
</evidence>
<comment type="subcellular location">
    <subcellularLocation>
        <location evidence="1">Secreted</location>
    </subcellularLocation>
</comment>
<gene>
    <name evidence="12" type="ORF">fugu_017409</name>
</gene>
<dbReference type="GO" id="GO:0007218">
    <property type="term" value="P:neuropeptide signaling pathway"/>
    <property type="evidence" value="ECO:0007669"/>
    <property type="project" value="InterPro"/>
</dbReference>
<evidence type="ECO:0000256" key="5">
    <source>
        <dbReference type="ARBA" id="ARBA00022525"/>
    </source>
</evidence>
<comment type="caution">
    <text evidence="12">The sequence shown here is derived from an EMBL/GenBank/DDBJ whole genome shotgun (WGS) entry which is preliminary data.</text>
</comment>
<keyword evidence="13" id="KW-1185">Reference proteome</keyword>
<sequence length="248" mass="27597">MTEFRSAVRFGFLGLLLGLQLGSVAARRPRTADQVSEDDVQRLLHGVIEQLGIARPRVEYPAHQATNIVGPQSIQGGAHEGLQLLGPFGNIPNFVAELTGDNVPKDVTDDHGYPDPPNPCPVGKTGAWFWWKQTDEYVVLTDNVYTLALAAADGCLENAPDTAEFSRRFQNHQNLFDPVHDYAALPKWDKERLFQKLKERPRRRQRSVNPYLQGQRLDNVVAKKSVPRFSEEEEEEAPTGSAASGPTN</sequence>
<dbReference type="PANTHER" id="PTHR12738">
    <property type="entry name" value="NEUROENDOCRINE PROTEIN 7B2"/>
    <property type="match status" value="1"/>
</dbReference>
<evidence type="ECO:0000256" key="2">
    <source>
        <dbReference type="ARBA" id="ARBA00006348"/>
    </source>
</evidence>
<evidence type="ECO:0000256" key="6">
    <source>
        <dbReference type="ARBA" id="ARBA00022641"/>
    </source>
</evidence>
<feature type="signal peptide" evidence="11">
    <location>
        <begin position="1"/>
        <end position="26"/>
    </location>
</feature>
<keyword evidence="6" id="KW-0765">Sulfation</keyword>
<feature type="region of interest" description="Disordered" evidence="10">
    <location>
        <begin position="222"/>
        <end position="248"/>
    </location>
</feature>
<evidence type="ECO:0000256" key="11">
    <source>
        <dbReference type="SAM" id="SignalP"/>
    </source>
</evidence>
<dbReference type="PANTHER" id="PTHR12738:SF0">
    <property type="entry name" value="NEUROENDOCRINE PROTEIN 7B2"/>
    <property type="match status" value="1"/>
</dbReference>
<dbReference type="GO" id="GO:0030141">
    <property type="term" value="C:secretory granule"/>
    <property type="evidence" value="ECO:0007669"/>
    <property type="project" value="InterPro"/>
</dbReference>
<keyword evidence="9" id="KW-0143">Chaperone</keyword>
<dbReference type="InterPro" id="IPR007945">
    <property type="entry name" value="Secretogranin_V"/>
</dbReference>
<dbReference type="GO" id="GO:0046883">
    <property type="term" value="P:regulation of hormone secretion"/>
    <property type="evidence" value="ECO:0007669"/>
    <property type="project" value="TreeGrafter"/>
</dbReference>
<evidence type="ECO:0000256" key="1">
    <source>
        <dbReference type="ARBA" id="ARBA00004613"/>
    </source>
</evidence>
<dbReference type="EMBL" id="SWLE01000011">
    <property type="protein sequence ID" value="TNM94650.1"/>
    <property type="molecule type" value="Genomic_DNA"/>
</dbReference>
<evidence type="ECO:0000256" key="10">
    <source>
        <dbReference type="SAM" id="MobiDB-lite"/>
    </source>
</evidence>
<name>A0A4Z2BTI8_9TELE</name>
<evidence type="ECO:0000256" key="3">
    <source>
        <dbReference type="ARBA" id="ARBA00019589"/>
    </source>
</evidence>
<dbReference type="Proteomes" id="UP000516260">
    <property type="component" value="Chromosome 19"/>
</dbReference>
<organism evidence="12 13">
    <name type="scientific">Takifugu bimaculatus</name>
    <dbReference type="NCBI Taxonomy" id="433685"/>
    <lineage>
        <taxon>Eukaryota</taxon>
        <taxon>Metazoa</taxon>
        <taxon>Chordata</taxon>
        <taxon>Craniata</taxon>
        <taxon>Vertebrata</taxon>
        <taxon>Euteleostomi</taxon>
        <taxon>Actinopterygii</taxon>
        <taxon>Neopterygii</taxon>
        <taxon>Teleostei</taxon>
        <taxon>Neoteleostei</taxon>
        <taxon>Acanthomorphata</taxon>
        <taxon>Eupercaria</taxon>
        <taxon>Tetraodontiformes</taxon>
        <taxon>Tetradontoidea</taxon>
        <taxon>Tetraodontidae</taxon>
        <taxon>Takifugu</taxon>
    </lineage>
</organism>
<keyword evidence="5" id="KW-0964">Secreted</keyword>
<dbReference type="AlphaFoldDB" id="A0A4Z2BTI8"/>
<comment type="similarity">
    <text evidence="2">Belongs to the 7B2 family.</text>
</comment>
<keyword evidence="8" id="KW-1015">Disulfide bond</keyword>
<evidence type="ECO:0000256" key="4">
    <source>
        <dbReference type="ARBA" id="ARBA00022448"/>
    </source>
</evidence>
<evidence type="ECO:0000313" key="13">
    <source>
        <dbReference type="Proteomes" id="UP000516260"/>
    </source>
</evidence>
<reference evidence="12 13" key="1">
    <citation type="submission" date="2019-04" db="EMBL/GenBank/DDBJ databases">
        <title>The sequence and de novo assembly of Takifugu bimaculatus genome using PacBio and Hi-C technologies.</title>
        <authorList>
            <person name="Xu P."/>
            <person name="Liu B."/>
            <person name="Zhou Z."/>
        </authorList>
    </citation>
    <scope>NUCLEOTIDE SEQUENCE [LARGE SCALE GENOMIC DNA]</scope>
    <source>
        <strain evidence="12">TB-2018</strain>
        <tissue evidence="12">Muscle</tissue>
    </source>
</reference>
<keyword evidence="4" id="KW-0813">Transport</keyword>
<evidence type="ECO:0000256" key="8">
    <source>
        <dbReference type="ARBA" id="ARBA00023157"/>
    </source>
</evidence>
<proteinExistence type="inferred from homology"/>
<feature type="chain" id="PRO_5021495545" description="Neuroendocrine protein 7B2" evidence="11">
    <location>
        <begin position="27"/>
        <end position="248"/>
    </location>
</feature>